<evidence type="ECO:0000256" key="2">
    <source>
        <dbReference type="SAM" id="MobiDB-lite"/>
    </source>
</evidence>
<dbReference type="RefSeq" id="WP_127163177.1">
    <property type="nucleotide sequence ID" value="NZ_CP029822.1"/>
</dbReference>
<reference evidence="5" key="1">
    <citation type="submission" date="2018-06" db="EMBL/GenBank/DDBJ databases">
        <title>Complete genome of Pseudomonas insecticola strain QZS01.</title>
        <authorList>
            <person name="Wang J."/>
            <person name="Su Q."/>
        </authorList>
    </citation>
    <scope>NUCLEOTIDE SEQUENCE [LARGE SCALE GENOMIC DNA]</scope>
    <source>
        <strain evidence="5">QZS01</strain>
    </source>
</reference>
<evidence type="ECO:0000313" key="4">
    <source>
        <dbReference type="EMBL" id="AZS50658.1"/>
    </source>
</evidence>
<organism evidence="4 5">
    <name type="scientific">Entomomonas moraniae</name>
    <dbReference type="NCBI Taxonomy" id="2213226"/>
    <lineage>
        <taxon>Bacteria</taxon>
        <taxon>Pseudomonadati</taxon>
        <taxon>Pseudomonadota</taxon>
        <taxon>Gammaproteobacteria</taxon>
        <taxon>Pseudomonadales</taxon>
        <taxon>Pseudomonadaceae</taxon>
        <taxon>Entomomonas</taxon>
    </lineage>
</organism>
<keyword evidence="5" id="KW-1185">Reference proteome</keyword>
<dbReference type="AlphaFoldDB" id="A0A3Q9JMD1"/>
<evidence type="ECO:0000256" key="1">
    <source>
        <dbReference type="SAM" id="Coils"/>
    </source>
</evidence>
<sequence>MDTITKYASIGLGAICALLIIYCLLLRNDRDNALNEIDNLNGQLYTVIKTNLNLKGSIDLLEKQAEQNRSYITQLEEQRTITSKKAMEELERFKNAKKTNPPVNSWADSKLPNGLY</sequence>
<keyword evidence="3" id="KW-0812">Transmembrane</keyword>
<dbReference type="EMBL" id="CP029822">
    <property type="protein sequence ID" value="AZS50658.1"/>
    <property type="molecule type" value="Genomic_DNA"/>
</dbReference>
<keyword evidence="1" id="KW-0175">Coiled coil</keyword>
<protein>
    <recommendedName>
        <fullName evidence="6">DUF2570 domain-containing protein</fullName>
    </recommendedName>
</protein>
<feature type="region of interest" description="Disordered" evidence="2">
    <location>
        <begin position="93"/>
        <end position="116"/>
    </location>
</feature>
<dbReference type="KEGG" id="emo:DM558_07640"/>
<evidence type="ECO:0008006" key="6">
    <source>
        <dbReference type="Google" id="ProtNLM"/>
    </source>
</evidence>
<proteinExistence type="predicted"/>
<name>A0A3Q9JMD1_9GAMM</name>
<feature type="transmembrane region" description="Helical" evidence="3">
    <location>
        <begin position="6"/>
        <end position="25"/>
    </location>
</feature>
<evidence type="ECO:0000256" key="3">
    <source>
        <dbReference type="SAM" id="Phobius"/>
    </source>
</evidence>
<feature type="coiled-coil region" evidence="1">
    <location>
        <begin position="23"/>
        <end position="78"/>
    </location>
</feature>
<gene>
    <name evidence="4" type="ORF">DM558_07640</name>
</gene>
<accession>A0A3Q9JMD1</accession>
<keyword evidence="3" id="KW-0472">Membrane</keyword>
<dbReference type="Proteomes" id="UP000273143">
    <property type="component" value="Chromosome"/>
</dbReference>
<keyword evidence="3" id="KW-1133">Transmembrane helix</keyword>
<evidence type="ECO:0000313" key="5">
    <source>
        <dbReference type="Proteomes" id="UP000273143"/>
    </source>
</evidence>